<reference evidence="2 3" key="1">
    <citation type="submission" date="2018-11" db="EMBL/GenBank/DDBJ databases">
        <title>Sequencing the genomes of 1000 actinobacteria strains.</title>
        <authorList>
            <person name="Klenk H.-P."/>
        </authorList>
    </citation>
    <scope>NUCLEOTIDE SEQUENCE [LARGE SCALE GENOMIC DNA]</scope>
    <source>
        <strain evidence="2 3">DSM 13521</strain>
    </source>
</reference>
<sequence>MSRVNIGEQHPAVYRELASLSRAAGEAAAAAGLDPRLVELVRLRVSQLNGCAFCCRLHTRDALRAGETTDRLAVLPAWRESGYFSDTERVALALAEEVTRPSTPTREDLGAETLSPQEVSAITWLAVVMNAWNRVAVSSGYAVVP</sequence>
<dbReference type="GO" id="GO:0051920">
    <property type="term" value="F:peroxiredoxin activity"/>
    <property type="evidence" value="ECO:0007669"/>
    <property type="project" value="InterPro"/>
</dbReference>
<dbReference type="Proteomes" id="UP000275356">
    <property type="component" value="Unassembled WGS sequence"/>
</dbReference>
<protein>
    <submittedName>
        <fullName evidence="2">AhpD family alkylhydroperoxidase</fullName>
    </submittedName>
</protein>
<dbReference type="EMBL" id="RKHQ01000001">
    <property type="protein sequence ID" value="ROR96435.1"/>
    <property type="molecule type" value="Genomic_DNA"/>
</dbReference>
<dbReference type="NCBIfam" id="TIGR00778">
    <property type="entry name" value="ahpD_dom"/>
    <property type="match status" value="1"/>
</dbReference>
<proteinExistence type="predicted"/>
<dbReference type="InterPro" id="IPR029032">
    <property type="entry name" value="AhpD-like"/>
</dbReference>
<feature type="domain" description="Carboxymuconolactone decarboxylase-like" evidence="1">
    <location>
        <begin position="23"/>
        <end position="97"/>
    </location>
</feature>
<organism evidence="2 3">
    <name type="scientific">Salana multivorans</name>
    <dbReference type="NCBI Taxonomy" id="120377"/>
    <lineage>
        <taxon>Bacteria</taxon>
        <taxon>Bacillati</taxon>
        <taxon>Actinomycetota</taxon>
        <taxon>Actinomycetes</taxon>
        <taxon>Micrococcales</taxon>
        <taxon>Beutenbergiaceae</taxon>
        <taxon>Salana</taxon>
    </lineage>
</organism>
<keyword evidence="2" id="KW-0560">Oxidoreductase</keyword>
<dbReference type="InterPro" id="IPR003779">
    <property type="entry name" value="CMD-like"/>
</dbReference>
<name>A0A3N2D9H0_9MICO</name>
<accession>A0A3N2D9H0</accession>
<dbReference type="PANTHER" id="PTHR34846">
    <property type="entry name" value="4-CARBOXYMUCONOLACTONE DECARBOXYLASE FAMILY PROTEIN (AFU_ORTHOLOGUE AFUA_6G11590)"/>
    <property type="match status" value="1"/>
</dbReference>
<evidence type="ECO:0000313" key="3">
    <source>
        <dbReference type="Proteomes" id="UP000275356"/>
    </source>
</evidence>
<keyword evidence="2" id="KW-0575">Peroxidase</keyword>
<dbReference type="OrthoDB" id="9801997at2"/>
<evidence type="ECO:0000259" key="1">
    <source>
        <dbReference type="Pfam" id="PF02627"/>
    </source>
</evidence>
<evidence type="ECO:0000313" key="2">
    <source>
        <dbReference type="EMBL" id="ROR96435.1"/>
    </source>
</evidence>
<dbReference type="SUPFAM" id="SSF69118">
    <property type="entry name" value="AhpD-like"/>
    <property type="match status" value="1"/>
</dbReference>
<comment type="caution">
    <text evidence="2">The sequence shown here is derived from an EMBL/GenBank/DDBJ whole genome shotgun (WGS) entry which is preliminary data.</text>
</comment>
<dbReference type="Gene3D" id="1.20.1290.10">
    <property type="entry name" value="AhpD-like"/>
    <property type="match status" value="1"/>
</dbReference>
<dbReference type="InterPro" id="IPR004675">
    <property type="entry name" value="AhpD_core"/>
</dbReference>
<keyword evidence="3" id="KW-1185">Reference proteome</keyword>
<gene>
    <name evidence="2" type="ORF">EDD28_1019</name>
</gene>
<dbReference type="AlphaFoldDB" id="A0A3N2D9H0"/>
<dbReference type="PANTHER" id="PTHR34846:SF10">
    <property type="entry name" value="CYTOPLASMIC PROTEIN"/>
    <property type="match status" value="1"/>
</dbReference>
<dbReference type="Pfam" id="PF02627">
    <property type="entry name" value="CMD"/>
    <property type="match status" value="1"/>
</dbReference>
<dbReference type="RefSeq" id="WP_123738616.1">
    <property type="nucleotide sequence ID" value="NZ_RKHQ01000001.1"/>
</dbReference>